<reference evidence="2 3" key="1">
    <citation type="submission" date="2016-07" db="EMBL/GenBank/DDBJ databases">
        <title>Pervasive Adenine N6-methylation of Active Genes in Fungi.</title>
        <authorList>
            <consortium name="DOE Joint Genome Institute"/>
            <person name="Mondo S.J."/>
            <person name="Dannebaum R.O."/>
            <person name="Kuo R.C."/>
            <person name="Labutti K."/>
            <person name="Haridas S."/>
            <person name="Kuo A."/>
            <person name="Salamov A."/>
            <person name="Ahrendt S.R."/>
            <person name="Lipzen A."/>
            <person name="Sullivan W."/>
            <person name="Andreopoulos W.B."/>
            <person name="Clum A."/>
            <person name="Lindquist E."/>
            <person name="Daum C."/>
            <person name="Ramamoorthy G.K."/>
            <person name="Gryganskyi A."/>
            <person name="Culley D."/>
            <person name="Magnuson J.K."/>
            <person name="James T.Y."/>
            <person name="O'Malley M.A."/>
            <person name="Stajich J.E."/>
            <person name="Spatafora J.W."/>
            <person name="Visel A."/>
            <person name="Grigoriev I.V."/>
        </authorList>
    </citation>
    <scope>NUCLEOTIDE SEQUENCE [LARGE SCALE GENOMIC DNA]</scope>
    <source>
        <strain evidence="2 3">JEL800</strain>
    </source>
</reference>
<protein>
    <submittedName>
        <fullName evidence="2">Uncharacterized protein</fullName>
    </submittedName>
</protein>
<dbReference type="AlphaFoldDB" id="A0A1Y2CPH2"/>
<gene>
    <name evidence="2" type="ORF">BCR33DRAFT_781943</name>
</gene>
<keyword evidence="1" id="KW-0812">Transmembrane</keyword>
<evidence type="ECO:0000313" key="2">
    <source>
        <dbReference type="EMBL" id="ORY48930.1"/>
    </source>
</evidence>
<evidence type="ECO:0000256" key="1">
    <source>
        <dbReference type="SAM" id="Phobius"/>
    </source>
</evidence>
<comment type="caution">
    <text evidence="2">The sequence shown here is derived from an EMBL/GenBank/DDBJ whole genome shotgun (WGS) entry which is preliminary data.</text>
</comment>
<feature type="transmembrane region" description="Helical" evidence="1">
    <location>
        <begin position="346"/>
        <end position="366"/>
    </location>
</feature>
<keyword evidence="3" id="KW-1185">Reference proteome</keyword>
<evidence type="ECO:0000313" key="3">
    <source>
        <dbReference type="Proteomes" id="UP000193642"/>
    </source>
</evidence>
<accession>A0A1Y2CPH2</accession>
<dbReference type="EMBL" id="MCGO01000010">
    <property type="protein sequence ID" value="ORY48930.1"/>
    <property type="molecule type" value="Genomic_DNA"/>
</dbReference>
<sequence length="377" mass="40997">MNSTATIYYTDAGCATNPIRIAYDSTVPCTVPSTSCSPNTQNPNWFTKKDCFNGDTHAIGSKYLGSDLQLYYQSTGNAQFSGCSSALQGGLQIRVNECVPVVEPNAAIQTATPTFQKVYFTSPFNASVVVGLYNNATCSQSSEISNTLLGPEFSITRGQPQAVGKTECYEYEVVNDRAAWLYTSSVGCPPNTQPPMVIAQKSSFLCRQRSCFVSGPFGRAFEQYCTFRELDGLFFNYAFTNDPYVSLYVNTCSGNQDERKMILLYANQCTPMEGGKFLFANVTSGASSVIVSEYSEPCTSATLTKKEEYVISKSASNVTCVAGQPNPLVAVVYQPTVFTYSNNQNLYIGIGVGVAVVVILVAVFWLRGNFHKSNSSN</sequence>
<organism evidence="2 3">
    <name type="scientific">Rhizoclosmatium globosum</name>
    <dbReference type="NCBI Taxonomy" id="329046"/>
    <lineage>
        <taxon>Eukaryota</taxon>
        <taxon>Fungi</taxon>
        <taxon>Fungi incertae sedis</taxon>
        <taxon>Chytridiomycota</taxon>
        <taxon>Chytridiomycota incertae sedis</taxon>
        <taxon>Chytridiomycetes</taxon>
        <taxon>Chytridiales</taxon>
        <taxon>Chytriomycetaceae</taxon>
        <taxon>Rhizoclosmatium</taxon>
    </lineage>
</organism>
<keyword evidence="1" id="KW-0472">Membrane</keyword>
<keyword evidence="1" id="KW-1133">Transmembrane helix</keyword>
<dbReference type="Proteomes" id="UP000193642">
    <property type="component" value="Unassembled WGS sequence"/>
</dbReference>
<proteinExistence type="predicted"/>
<name>A0A1Y2CPH2_9FUNG</name>